<evidence type="ECO:0000313" key="1">
    <source>
        <dbReference type="EMBL" id="MXV53121.1"/>
    </source>
</evidence>
<comment type="caution">
    <text evidence="1">The sequence shown here is derived from an EMBL/GenBank/DDBJ whole genome shotgun (WGS) entry which is preliminary data.</text>
</comment>
<evidence type="ECO:0000313" key="2">
    <source>
        <dbReference type="Proteomes" id="UP000466586"/>
    </source>
</evidence>
<dbReference type="Gene3D" id="2.40.70.10">
    <property type="entry name" value="Acid Proteases"/>
    <property type="match status" value="1"/>
</dbReference>
<dbReference type="Pfam" id="PF13650">
    <property type="entry name" value="Asp_protease_2"/>
    <property type="match status" value="1"/>
</dbReference>
<dbReference type="GO" id="GO:0008233">
    <property type="term" value="F:peptidase activity"/>
    <property type="evidence" value="ECO:0007669"/>
    <property type="project" value="UniProtKB-KW"/>
</dbReference>
<dbReference type="InterPro" id="IPR021109">
    <property type="entry name" value="Peptidase_aspartic_dom_sf"/>
</dbReference>
<name>A0A7K1YFF2_9SPHI</name>
<sequence>MTEIPLQILNLQDDGFHLLLDITAFGQTFKTVLDTGASRTVLDKSMVSMLVQEHLLLSTDRLSTGLGTNEMESFKVTIPNFHIGALIIPDFEAAVIDLSAINYAYQKLDLDPVLGVIGGDLLMKYGAVINYTNLSLKLFTD</sequence>
<keyword evidence="1" id="KW-0378">Hydrolase</keyword>
<protein>
    <submittedName>
        <fullName evidence="1">Clan AA aspartic protease</fullName>
    </submittedName>
</protein>
<keyword evidence="1" id="KW-0645">Protease</keyword>
<dbReference type="SUPFAM" id="SSF50630">
    <property type="entry name" value="Acid proteases"/>
    <property type="match status" value="1"/>
</dbReference>
<dbReference type="EMBL" id="WVHT01000013">
    <property type="protein sequence ID" value="MXV53121.1"/>
    <property type="molecule type" value="Genomic_DNA"/>
</dbReference>
<accession>A0A7K1YFF2</accession>
<proteinExistence type="predicted"/>
<organism evidence="1 2">
    <name type="scientific">Hufsiella arboris</name>
    <dbReference type="NCBI Taxonomy" id="2695275"/>
    <lineage>
        <taxon>Bacteria</taxon>
        <taxon>Pseudomonadati</taxon>
        <taxon>Bacteroidota</taxon>
        <taxon>Sphingobacteriia</taxon>
        <taxon>Sphingobacteriales</taxon>
        <taxon>Sphingobacteriaceae</taxon>
        <taxon>Hufsiella</taxon>
    </lineage>
</organism>
<gene>
    <name evidence="1" type="ORF">GS399_19315</name>
</gene>
<dbReference type="RefSeq" id="WP_160846299.1">
    <property type="nucleotide sequence ID" value="NZ_WVHT01000013.1"/>
</dbReference>
<dbReference type="Proteomes" id="UP000466586">
    <property type="component" value="Unassembled WGS sequence"/>
</dbReference>
<keyword evidence="2" id="KW-1185">Reference proteome</keyword>
<dbReference type="GO" id="GO:0006508">
    <property type="term" value="P:proteolysis"/>
    <property type="evidence" value="ECO:0007669"/>
    <property type="project" value="UniProtKB-KW"/>
</dbReference>
<reference evidence="1 2" key="1">
    <citation type="submission" date="2019-11" db="EMBL/GenBank/DDBJ databases">
        <title>Pedobacter sp. HMF7647 Genome sequencing and assembly.</title>
        <authorList>
            <person name="Kang H."/>
            <person name="Kim H."/>
            <person name="Joh K."/>
        </authorList>
    </citation>
    <scope>NUCLEOTIDE SEQUENCE [LARGE SCALE GENOMIC DNA]</scope>
    <source>
        <strain evidence="1 2">HMF7647</strain>
    </source>
</reference>
<dbReference type="AlphaFoldDB" id="A0A7K1YFF2"/>